<dbReference type="PANTHER" id="PTHR47053:SF1">
    <property type="entry name" value="MUREIN DD-ENDOPEPTIDASE MEPH-RELATED"/>
    <property type="match status" value="1"/>
</dbReference>
<dbReference type="PROSITE" id="PS51935">
    <property type="entry name" value="NLPC_P60"/>
    <property type="match status" value="1"/>
</dbReference>
<dbReference type="KEGG" id="schv:BRCON_2148"/>
<name>A0A2Z4Y932_SUMC1</name>
<evidence type="ECO:0000256" key="1">
    <source>
        <dbReference type="ARBA" id="ARBA00007074"/>
    </source>
</evidence>
<dbReference type="Pfam" id="PF00877">
    <property type="entry name" value="NLPC_P60"/>
    <property type="match status" value="1"/>
</dbReference>
<dbReference type="EMBL" id="CP030759">
    <property type="protein sequence ID" value="AXA36925.1"/>
    <property type="molecule type" value="Genomic_DNA"/>
</dbReference>
<dbReference type="PANTHER" id="PTHR47053">
    <property type="entry name" value="MUREIN DD-ENDOPEPTIDASE MEPH-RELATED"/>
    <property type="match status" value="1"/>
</dbReference>
<dbReference type="SUPFAM" id="SSF53187">
    <property type="entry name" value="Zn-dependent exopeptidases"/>
    <property type="match status" value="1"/>
</dbReference>
<dbReference type="GO" id="GO:0006508">
    <property type="term" value="P:proteolysis"/>
    <property type="evidence" value="ECO:0007669"/>
    <property type="project" value="UniProtKB-KW"/>
</dbReference>
<comment type="similarity">
    <text evidence="1">Belongs to the peptidase C40 family.</text>
</comment>
<reference evidence="6 7" key="1">
    <citation type="submission" date="2018-05" db="EMBL/GenBank/DDBJ databases">
        <title>A metagenomic window into the 2 km-deep terrestrial subsurface aquifer revealed taxonomically and functionally diverse microbial community comprising novel uncultured bacterial lineages.</title>
        <authorList>
            <person name="Kadnikov V.V."/>
            <person name="Mardanov A.V."/>
            <person name="Beletsky A.V."/>
            <person name="Banks D."/>
            <person name="Pimenov N.V."/>
            <person name="Frank Y.A."/>
            <person name="Karnachuk O.V."/>
            <person name="Ravin N.V."/>
        </authorList>
    </citation>
    <scope>NUCLEOTIDE SEQUENCE [LARGE SCALE GENOMIC DNA]</scope>
    <source>
        <strain evidence="6">BY</strain>
    </source>
</reference>
<gene>
    <name evidence="6" type="ORF">BRCON_2148</name>
</gene>
<dbReference type="Pfam" id="PF18348">
    <property type="entry name" value="SH3_16"/>
    <property type="match status" value="1"/>
</dbReference>
<dbReference type="GO" id="GO:0008745">
    <property type="term" value="F:N-acetylmuramoyl-L-alanine amidase activity"/>
    <property type="evidence" value="ECO:0007669"/>
    <property type="project" value="InterPro"/>
</dbReference>
<evidence type="ECO:0000259" key="5">
    <source>
        <dbReference type="PROSITE" id="PS51935"/>
    </source>
</evidence>
<dbReference type="Gene3D" id="3.90.1720.10">
    <property type="entry name" value="endopeptidase domain like (from Nostoc punctiforme)"/>
    <property type="match status" value="1"/>
</dbReference>
<dbReference type="InterPro" id="IPR038765">
    <property type="entry name" value="Papain-like_cys_pep_sf"/>
</dbReference>
<dbReference type="Proteomes" id="UP000262583">
    <property type="component" value="Chromosome"/>
</dbReference>
<sequence>MVLPLLGWIGLSSNGYAAPLRQELRKPFEATSQTLRGFVIVVDPAGGGEAAGRRHPTHTTARASQYNLMVATHLSHHLKGAGASVYLTRMDDRATTLGAEDRSEREAIVRGAAPHIVLTLAHADDPKAPKNSVRAFIAADNKIASDPLTARAATLLVKELASAVPGANTRSVIAMPSLPEVPRSLAPTVMLEPGNFSDAAFASWAAKAPLESVSRAIYEALARLWQQDAEALAFRREQAFGVQTVETPAKSPTARPPESASTNVEKLARSLWPIDRAPATPAELRFVLDHYRRRALSDWTLFLLETTIEETSQGLNLTVRTNAQEIGDTAVGIARALGTPLSDARVELLPSPRLGERRFGVTCVPMAFVWGQPRELDDVQTQLLLGDCVWLLDETPDGSYLLVHGTDSYLGWVRSDAIQRLDASRFDEWLNAPAATFVREHEVRGVRFSPAVRLPLASPAAADAKVVRLRLPAPIPALGEKSTIEVPRDAVRLSSEIRVGQKAIEIAQTLLGRPYVFGGRSSLGTDCSGLVSDAYAALGHTLPRDARQQVLVGKLVATRWHRTALRPGDTLFFIDTTGRVIHTGLSLGGSRFIHQCPPEVQVSSFDPADPLYSKTWDRAFIFGRRPLD</sequence>
<dbReference type="InterPro" id="IPR002508">
    <property type="entry name" value="MurNAc-LAA_cat"/>
</dbReference>
<protein>
    <recommendedName>
        <fullName evidence="5">NlpC/P60 domain-containing protein</fullName>
    </recommendedName>
</protein>
<keyword evidence="4" id="KW-0788">Thiol protease</keyword>
<evidence type="ECO:0000256" key="4">
    <source>
        <dbReference type="ARBA" id="ARBA00022807"/>
    </source>
</evidence>
<dbReference type="GO" id="GO:0008234">
    <property type="term" value="F:cysteine-type peptidase activity"/>
    <property type="evidence" value="ECO:0007669"/>
    <property type="project" value="UniProtKB-KW"/>
</dbReference>
<evidence type="ECO:0000313" key="6">
    <source>
        <dbReference type="EMBL" id="AXA36925.1"/>
    </source>
</evidence>
<dbReference type="Gene3D" id="3.40.630.40">
    <property type="entry name" value="Zn-dependent exopeptidases"/>
    <property type="match status" value="1"/>
</dbReference>
<evidence type="ECO:0000256" key="3">
    <source>
        <dbReference type="ARBA" id="ARBA00022801"/>
    </source>
</evidence>
<evidence type="ECO:0000256" key="2">
    <source>
        <dbReference type="ARBA" id="ARBA00022670"/>
    </source>
</evidence>
<dbReference type="AlphaFoldDB" id="A0A2Z4Y932"/>
<evidence type="ECO:0000313" key="7">
    <source>
        <dbReference type="Proteomes" id="UP000262583"/>
    </source>
</evidence>
<dbReference type="Pfam" id="PF01520">
    <property type="entry name" value="Amidase_3"/>
    <property type="match status" value="1"/>
</dbReference>
<organism evidence="6 7">
    <name type="scientific">Sumerlaea chitinivorans</name>
    <dbReference type="NCBI Taxonomy" id="2250252"/>
    <lineage>
        <taxon>Bacteria</taxon>
        <taxon>Candidatus Sumerlaeota</taxon>
        <taxon>Candidatus Sumerlaeia</taxon>
        <taxon>Candidatus Sumerlaeales</taxon>
        <taxon>Candidatus Sumerlaeaceae</taxon>
        <taxon>Candidatus Sumerlaea</taxon>
    </lineage>
</organism>
<dbReference type="GO" id="GO:0009253">
    <property type="term" value="P:peptidoglycan catabolic process"/>
    <property type="evidence" value="ECO:0007669"/>
    <property type="project" value="InterPro"/>
</dbReference>
<dbReference type="InterPro" id="IPR000064">
    <property type="entry name" value="NLP_P60_dom"/>
</dbReference>
<accession>A0A2Z4Y932</accession>
<keyword evidence="3" id="KW-0378">Hydrolase</keyword>
<feature type="domain" description="NlpC/P60" evidence="5">
    <location>
        <begin position="497"/>
        <end position="627"/>
    </location>
</feature>
<dbReference type="SUPFAM" id="SSF54001">
    <property type="entry name" value="Cysteine proteinases"/>
    <property type="match status" value="1"/>
</dbReference>
<proteinExistence type="inferred from homology"/>
<dbReference type="InterPro" id="IPR051202">
    <property type="entry name" value="Peptidase_C40"/>
</dbReference>
<dbReference type="InterPro" id="IPR041382">
    <property type="entry name" value="SH3_16"/>
</dbReference>
<keyword evidence="2" id="KW-0645">Protease</keyword>